<keyword evidence="4 7" id="KW-0032">Aminotransferase</keyword>
<evidence type="ECO:0000256" key="4">
    <source>
        <dbReference type="ARBA" id="ARBA00022576"/>
    </source>
</evidence>
<dbReference type="PANTHER" id="PTHR11879">
    <property type="entry name" value="ASPARTATE AMINOTRANSFERASE"/>
    <property type="match status" value="1"/>
</dbReference>
<dbReference type="GO" id="GO:0033585">
    <property type="term" value="P:L-phenylalanine biosynthetic process from chorismate via phenylpyruvate"/>
    <property type="evidence" value="ECO:0007669"/>
    <property type="project" value="TreeGrafter"/>
</dbReference>
<reference evidence="9 10" key="1">
    <citation type="journal article" date="2014" name="BMC Genomics">
        <title>A genomic perspective on a new bacterial genus and species from the Alcaligenaceae family, Basilea psittacipulmonis.</title>
        <authorList>
            <person name="Whiteson K.L."/>
            <person name="Hernandez D."/>
            <person name="Lazarevic V."/>
            <person name="Gaia N."/>
            <person name="Farinelli L."/>
            <person name="Francois P."/>
            <person name="Pilo P."/>
            <person name="Frey J."/>
            <person name="Schrenzel J."/>
        </authorList>
    </citation>
    <scope>NUCLEOTIDE SEQUENCE [LARGE SCALE GENOMIC DNA]</scope>
    <source>
        <strain evidence="9 10">DSM 24701</strain>
    </source>
</reference>
<dbReference type="InterPro" id="IPR000796">
    <property type="entry name" value="Asp_trans"/>
</dbReference>
<evidence type="ECO:0000259" key="8">
    <source>
        <dbReference type="Pfam" id="PF00155"/>
    </source>
</evidence>
<evidence type="ECO:0000256" key="1">
    <source>
        <dbReference type="ARBA" id="ARBA00001933"/>
    </source>
</evidence>
<protein>
    <recommendedName>
        <fullName evidence="7">Aminotransferase</fullName>
        <ecNumber evidence="7">2.6.1.-</ecNumber>
    </recommendedName>
</protein>
<dbReference type="SUPFAM" id="SSF53383">
    <property type="entry name" value="PLP-dependent transferases"/>
    <property type="match status" value="1"/>
</dbReference>
<dbReference type="CDD" id="cd00609">
    <property type="entry name" value="AAT_like"/>
    <property type="match status" value="1"/>
</dbReference>
<dbReference type="GO" id="GO:0042802">
    <property type="term" value="F:identical protein binding"/>
    <property type="evidence" value="ECO:0007669"/>
    <property type="project" value="TreeGrafter"/>
</dbReference>
<dbReference type="InterPro" id="IPR004838">
    <property type="entry name" value="NHTrfase_class1_PyrdxlP-BS"/>
</dbReference>
<dbReference type="EC" id="2.6.1.-" evidence="7"/>
<dbReference type="InterPro" id="IPR015421">
    <property type="entry name" value="PyrdxlP-dep_Trfase_major"/>
</dbReference>
<dbReference type="STRING" id="1072685.IX83_08340"/>
<name>A0A077DGP9_9BURK</name>
<comment type="similarity">
    <text evidence="2 7">Belongs to the class-I pyridoxal-phosphate-dependent aminotransferase family.</text>
</comment>
<evidence type="ECO:0000256" key="6">
    <source>
        <dbReference type="ARBA" id="ARBA00022898"/>
    </source>
</evidence>
<keyword evidence="10" id="KW-1185">Reference proteome</keyword>
<dbReference type="Proteomes" id="UP000028945">
    <property type="component" value="Chromosome"/>
</dbReference>
<dbReference type="EMBL" id="CP009238">
    <property type="protein sequence ID" value="AIL33306.1"/>
    <property type="molecule type" value="Genomic_DNA"/>
</dbReference>
<dbReference type="InterPro" id="IPR004839">
    <property type="entry name" value="Aminotransferase_I/II_large"/>
</dbReference>
<dbReference type="GO" id="GO:0005829">
    <property type="term" value="C:cytosol"/>
    <property type="evidence" value="ECO:0007669"/>
    <property type="project" value="TreeGrafter"/>
</dbReference>
<dbReference type="PANTHER" id="PTHR11879:SF37">
    <property type="entry name" value="AROMATIC-AMINO-ACID AMINOTRANSFERASE"/>
    <property type="match status" value="1"/>
</dbReference>
<dbReference type="GO" id="GO:0030170">
    <property type="term" value="F:pyridoxal phosphate binding"/>
    <property type="evidence" value="ECO:0007669"/>
    <property type="project" value="InterPro"/>
</dbReference>
<dbReference type="InterPro" id="IPR015422">
    <property type="entry name" value="PyrdxlP-dep_Trfase_small"/>
</dbReference>
<evidence type="ECO:0000313" key="9">
    <source>
        <dbReference type="EMBL" id="AIL33306.1"/>
    </source>
</evidence>
<accession>A0A077DGP9</accession>
<dbReference type="Gene3D" id="3.40.640.10">
    <property type="entry name" value="Type I PLP-dependent aspartate aminotransferase-like (Major domain)"/>
    <property type="match status" value="1"/>
</dbReference>
<dbReference type="GO" id="GO:0004838">
    <property type="term" value="F:L-tyrosine-2-oxoglutarate transaminase activity"/>
    <property type="evidence" value="ECO:0007669"/>
    <property type="project" value="TreeGrafter"/>
</dbReference>
<evidence type="ECO:0000313" key="10">
    <source>
        <dbReference type="Proteomes" id="UP000028945"/>
    </source>
</evidence>
<dbReference type="AlphaFoldDB" id="A0A077DGP9"/>
<comment type="cofactor">
    <cofactor evidence="1 7">
        <name>pyridoxal 5'-phosphate</name>
        <dbReference type="ChEBI" id="CHEBI:597326"/>
    </cofactor>
</comment>
<dbReference type="eggNOG" id="COG1448">
    <property type="taxonomic scope" value="Bacteria"/>
</dbReference>
<evidence type="ECO:0000256" key="2">
    <source>
        <dbReference type="ARBA" id="ARBA00007441"/>
    </source>
</evidence>
<gene>
    <name evidence="9" type="ORF">IX83_08340</name>
</gene>
<dbReference type="InterPro" id="IPR015424">
    <property type="entry name" value="PyrdxlP-dep_Trfase"/>
</dbReference>
<evidence type="ECO:0000256" key="7">
    <source>
        <dbReference type="RuleBase" id="RU000481"/>
    </source>
</evidence>
<dbReference type="PROSITE" id="PS00105">
    <property type="entry name" value="AA_TRANSFER_CLASS_1"/>
    <property type="match status" value="1"/>
</dbReference>
<dbReference type="KEGG" id="bpsi:IX83_08340"/>
<comment type="subunit">
    <text evidence="3">Homodimer.</text>
</comment>
<organism evidence="9 10">
    <name type="scientific">Basilea psittacipulmonis DSM 24701</name>
    <dbReference type="NCBI Taxonomy" id="1072685"/>
    <lineage>
        <taxon>Bacteria</taxon>
        <taxon>Pseudomonadati</taxon>
        <taxon>Pseudomonadota</taxon>
        <taxon>Betaproteobacteria</taxon>
        <taxon>Burkholderiales</taxon>
        <taxon>Alcaligenaceae</taxon>
        <taxon>Basilea</taxon>
    </lineage>
</organism>
<evidence type="ECO:0000256" key="3">
    <source>
        <dbReference type="ARBA" id="ARBA00011738"/>
    </source>
</evidence>
<proteinExistence type="inferred from homology"/>
<keyword evidence="6" id="KW-0663">Pyridoxal phosphate</keyword>
<dbReference type="PRINTS" id="PR00799">
    <property type="entry name" value="TRANSAMINASE"/>
</dbReference>
<dbReference type="HOGENOM" id="CLU_032440_1_2_4"/>
<feature type="domain" description="Aminotransferase class I/classII large" evidence="8">
    <location>
        <begin position="27"/>
        <end position="391"/>
    </location>
</feature>
<dbReference type="Pfam" id="PF00155">
    <property type="entry name" value="Aminotran_1_2"/>
    <property type="match status" value="1"/>
</dbReference>
<evidence type="ECO:0000256" key="5">
    <source>
        <dbReference type="ARBA" id="ARBA00022679"/>
    </source>
</evidence>
<keyword evidence="5 7" id="KW-0808">Transferase</keyword>
<dbReference type="Gene3D" id="3.90.1150.10">
    <property type="entry name" value="Aspartate Aminotransferase, domain 1"/>
    <property type="match status" value="1"/>
</dbReference>
<sequence>MYKQLPPIVQDPIFKIADACQKDTREEKVNLAIGVYLDNDGKVPLPLSVQKAEAWLAEQHIPRAYIGMEGLPAFNQHVQKLYFGEQSPAYIDGRIATVQTLGGTGAISLGAGLLHKAFPEAQAWIGKPGWDNHFALFEAMGIKTHAYDYYSHEKGLLFDEMVSLFKTLNKGSIVLLQPCCHNPTGCDLNTDQWSIVLDIIKDRQLIPFLDIAYLGFGEGLTQDRQVVQQFLNANIPFLLASSFSKNVGLYAERIGALSVVCPQACEIDQVRSYLRVLVRSHYSTPPAHGAFIVNTIFSDTDLTTLWQNEVDQMRMRIQAMRTRTHEILKERVPNFNADLLITQKGMFSYLPLNSEQINVLREKYAIYMLENGRINVPGLNTHNVDYFANALAKVL</sequence>
<dbReference type="NCBIfam" id="NF006719">
    <property type="entry name" value="PRK09257.1"/>
    <property type="match status" value="1"/>
</dbReference>